<organism evidence="2">
    <name type="scientific">Triticum aestivum</name>
    <name type="common">Wheat</name>
    <dbReference type="NCBI Taxonomy" id="4565"/>
    <lineage>
        <taxon>Eukaryota</taxon>
        <taxon>Viridiplantae</taxon>
        <taxon>Streptophyta</taxon>
        <taxon>Embryophyta</taxon>
        <taxon>Tracheophyta</taxon>
        <taxon>Spermatophyta</taxon>
        <taxon>Magnoliopsida</taxon>
        <taxon>Liliopsida</taxon>
        <taxon>Poales</taxon>
        <taxon>Poaceae</taxon>
        <taxon>BOP clade</taxon>
        <taxon>Pooideae</taxon>
        <taxon>Triticodae</taxon>
        <taxon>Triticeae</taxon>
        <taxon>Triticinae</taxon>
        <taxon>Triticum</taxon>
    </lineage>
</organism>
<proteinExistence type="predicted"/>
<feature type="region of interest" description="Disordered" evidence="1">
    <location>
        <begin position="55"/>
        <end position="120"/>
    </location>
</feature>
<feature type="region of interest" description="Disordered" evidence="1">
    <location>
        <begin position="1"/>
        <end position="32"/>
    </location>
</feature>
<sequence length="149" mass="15355">MGSKQQPALRPSSTDGGCGGDGRAASVSERSSVTNASFRVYYSLRAGAVPFVWESAPGTPKRGAAAVSPESSLSASTKATSGGAADAGVATVLPPPPSPPPSYQSPFHGKGRRPSWTATPGGIVRALLGVLGLRKRHRRSRRRPDMSCL</sequence>
<protein>
    <submittedName>
        <fullName evidence="2">Uncharacterized protein</fullName>
    </submittedName>
</protein>
<dbReference type="Gramene" id="TraesARI7B03G04314290.1">
    <property type="protein sequence ID" value="TraesARI7B03G04314290.1.CDS1"/>
    <property type="gene ID" value="TraesARI7B03G04314290"/>
</dbReference>
<dbReference type="Gramene" id="TraesCAD_scaffold_007335_01G000800.1">
    <property type="protein sequence ID" value="TraesCAD_scaffold_007335_01G000800.1"/>
    <property type="gene ID" value="TraesCAD_scaffold_007335_01G000800"/>
</dbReference>
<dbReference type="Gramene" id="TraesJAG5B03G02992010.1">
    <property type="protein sequence ID" value="TraesJAG5B03G02992010.1.CDS1"/>
    <property type="gene ID" value="TraesJAG5B03G02992010"/>
</dbReference>
<dbReference type="PANTHER" id="PTHR33257">
    <property type="entry name" value="OS05G0165500 PROTEIN"/>
    <property type="match status" value="1"/>
</dbReference>
<dbReference type="AlphaFoldDB" id="A0A3B6LUW4"/>
<reference evidence="2" key="1">
    <citation type="submission" date="2018-08" db="EMBL/GenBank/DDBJ databases">
        <authorList>
            <person name="Rossello M."/>
        </authorList>
    </citation>
    <scope>NUCLEOTIDE SEQUENCE [LARGE SCALE GENOMIC DNA]</scope>
    <source>
        <strain evidence="2">cv. Chinese Spring</strain>
    </source>
</reference>
<reference evidence="2" key="2">
    <citation type="submission" date="2018-10" db="UniProtKB">
        <authorList>
            <consortium name="EnsemblPlants"/>
        </authorList>
    </citation>
    <scope>IDENTIFICATION</scope>
</reference>
<accession>A0A3B6LUW4</accession>
<dbReference type="Gramene" id="TraesNOR5B03G03023120.1">
    <property type="protein sequence ID" value="TraesNOR5B03G03023120.1.CDS1"/>
    <property type="gene ID" value="TraesNOR5B03G03023120"/>
</dbReference>
<dbReference type="PANTHER" id="PTHR33257:SF20">
    <property type="entry name" value="LEGUME LECTIN DOMAIN-CONTAINING PROTEIN"/>
    <property type="match status" value="1"/>
</dbReference>
<evidence type="ECO:0000256" key="1">
    <source>
        <dbReference type="SAM" id="MobiDB-lite"/>
    </source>
</evidence>
<evidence type="ECO:0000313" key="3">
    <source>
        <dbReference type="Proteomes" id="UP000019116"/>
    </source>
</evidence>
<dbReference type="OrthoDB" id="691043at2759"/>
<dbReference type="Proteomes" id="UP000019116">
    <property type="component" value="Chromosome 5B"/>
</dbReference>
<dbReference type="EnsemblPlants" id="TraesCS5B02G482100.1">
    <property type="protein sequence ID" value="TraesCS5B02G482100.1.cds1"/>
    <property type="gene ID" value="TraesCS5B02G482100"/>
</dbReference>
<dbReference type="OMA" id="RPRASCQ"/>
<dbReference type="Gramene" id="TraesCS5B03G1174500.1">
    <property type="protein sequence ID" value="TraesCS5B03G1174500.1.CDS1"/>
    <property type="gene ID" value="TraesCS5B03G1174500"/>
</dbReference>
<feature type="compositionally biased region" description="Polar residues" evidence="1">
    <location>
        <begin position="1"/>
        <end position="15"/>
    </location>
</feature>
<evidence type="ECO:0000313" key="2">
    <source>
        <dbReference type="EnsemblPlants" id="TraesCS5B02G482100.1.cds1"/>
    </source>
</evidence>
<dbReference type="Gramene" id="TraesSTA5B03G02985760.1">
    <property type="protein sequence ID" value="TraesSTA5B03G02985760.1.CDS1"/>
    <property type="gene ID" value="TraesSTA5B03G02985760"/>
</dbReference>
<keyword evidence="3" id="KW-1185">Reference proteome</keyword>
<feature type="compositionally biased region" description="Pro residues" evidence="1">
    <location>
        <begin position="93"/>
        <end position="103"/>
    </location>
</feature>
<feature type="compositionally biased region" description="Low complexity" evidence="1">
    <location>
        <begin position="71"/>
        <end position="88"/>
    </location>
</feature>
<dbReference type="Gramene" id="TraesCS5B02G482100.1">
    <property type="protein sequence ID" value="TraesCS5B02G482100.1.cds1"/>
    <property type="gene ID" value="TraesCS5B02G482100"/>
</dbReference>
<name>A0A3B6LUW4_WHEAT</name>